<evidence type="ECO:0000313" key="8">
    <source>
        <dbReference type="Proteomes" id="UP000261140"/>
    </source>
</evidence>
<evidence type="ECO:0000313" key="4">
    <source>
        <dbReference type="EMBL" id="MSC63854.1"/>
    </source>
</evidence>
<dbReference type="Pfam" id="PF26273">
    <property type="entry name" value="Gly_zipper"/>
    <property type="match status" value="1"/>
</dbReference>
<feature type="transmembrane region" description="Helical" evidence="2">
    <location>
        <begin position="12"/>
        <end position="29"/>
    </location>
</feature>
<feature type="transmembrane region" description="Helical" evidence="2">
    <location>
        <begin position="35"/>
        <end position="51"/>
    </location>
</feature>
<keyword evidence="2" id="KW-0812">Transmembrane</keyword>
<feature type="compositionally biased region" description="Basic and acidic residues" evidence="1">
    <location>
        <begin position="55"/>
        <end position="69"/>
    </location>
</feature>
<dbReference type="Proteomes" id="UP000261140">
    <property type="component" value="Unassembled WGS sequence"/>
</dbReference>
<dbReference type="AlphaFoldDB" id="A0A3E2V1G6"/>
<sequence length="69" mass="7432">MKNKKDDKPHYLPTFMSIGISIGAAIGVVTNNIPLYMLVGLALGVGIGSALDGQNRNRESDESQKDNEE</sequence>
<dbReference type="Proteomes" id="UP000261079">
    <property type="component" value="Unassembled WGS sequence"/>
</dbReference>
<evidence type="ECO:0000313" key="7">
    <source>
        <dbReference type="Proteomes" id="UP000261079"/>
    </source>
</evidence>
<evidence type="ECO:0000313" key="6">
    <source>
        <dbReference type="EMBL" id="RGC04397.1"/>
    </source>
</evidence>
<dbReference type="InterPro" id="IPR058598">
    <property type="entry name" value="Gly_zipper-like_dom"/>
</dbReference>
<feature type="region of interest" description="Disordered" evidence="1">
    <location>
        <begin position="49"/>
        <end position="69"/>
    </location>
</feature>
<feature type="domain" description="Glycine zipper-like" evidence="3">
    <location>
        <begin position="16"/>
        <end position="50"/>
    </location>
</feature>
<accession>A0A3E2V1G6</accession>
<comment type="caution">
    <text evidence="6">The sequence shown here is derived from an EMBL/GenBank/DDBJ whole genome shotgun (WGS) entry which is preliminary data.</text>
</comment>
<dbReference type="EMBL" id="QVEQ01000009">
    <property type="protein sequence ID" value="RGB70579.1"/>
    <property type="molecule type" value="Genomic_DNA"/>
</dbReference>
<dbReference type="Proteomes" id="UP000461506">
    <property type="component" value="Unassembled WGS sequence"/>
</dbReference>
<proteinExistence type="predicted"/>
<dbReference type="EMBL" id="WKQN01000011">
    <property type="protein sequence ID" value="MSC63854.1"/>
    <property type="molecule type" value="Genomic_DNA"/>
</dbReference>
<gene>
    <name evidence="6" type="ORF">DW905_11940</name>
    <name evidence="5" type="ORF">DWZ89_10475</name>
    <name evidence="4" type="ORF">GKD95_11040</name>
</gene>
<evidence type="ECO:0000256" key="2">
    <source>
        <dbReference type="SAM" id="Phobius"/>
    </source>
</evidence>
<reference evidence="4 9" key="2">
    <citation type="journal article" date="2019" name="Nat. Med.">
        <title>A library of human gut bacterial isolates paired with longitudinal multiomics data enables mechanistic microbiome research.</title>
        <authorList>
            <person name="Poyet M."/>
            <person name="Groussin M."/>
            <person name="Gibbons S.M."/>
            <person name="Avila-Pacheco J."/>
            <person name="Jiang X."/>
            <person name="Kearney S.M."/>
            <person name="Perrotta A.R."/>
            <person name="Berdy B."/>
            <person name="Zhao S."/>
            <person name="Lieberman T.D."/>
            <person name="Swanson P.K."/>
            <person name="Smith M."/>
            <person name="Roesemann S."/>
            <person name="Alexander J.E."/>
            <person name="Rich S.A."/>
            <person name="Livny J."/>
            <person name="Vlamakis H."/>
            <person name="Clish C."/>
            <person name="Bullock K."/>
            <person name="Deik A."/>
            <person name="Scott J."/>
            <person name="Pierce K.A."/>
            <person name="Xavier R.J."/>
            <person name="Alm E.J."/>
        </authorList>
    </citation>
    <scope>NUCLEOTIDE SEQUENCE [LARGE SCALE GENOMIC DNA]</scope>
    <source>
        <strain evidence="4 9">BIOML-A1</strain>
    </source>
</reference>
<protein>
    <submittedName>
        <fullName evidence="6">AtpZ/AtpI family protein</fullName>
    </submittedName>
</protein>
<dbReference type="RefSeq" id="WP_117477165.1">
    <property type="nucleotide sequence ID" value="NZ_CAXSZA010000007.1"/>
</dbReference>
<keyword evidence="2" id="KW-1133">Transmembrane helix</keyword>
<organism evidence="6 7">
    <name type="scientific">Faecalibacterium prausnitzii</name>
    <dbReference type="NCBI Taxonomy" id="853"/>
    <lineage>
        <taxon>Bacteria</taxon>
        <taxon>Bacillati</taxon>
        <taxon>Bacillota</taxon>
        <taxon>Clostridia</taxon>
        <taxon>Eubacteriales</taxon>
        <taxon>Oscillospiraceae</taxon>
        <taxon>Faecalibacterium</taxon>
    </lineage>
</organism>
<reference evidence="7 8" key="1">
    <citation type="submission" date="2018-08" db="EMBL/GenBank/DDBJ databases">
        <title>A genome reference for cultivated species of the human gut microbiota.</title>
        <authorList>
            <person name="Zou Y."/>
            <person name="Xue W."/>
            <person name="Luo G."/>
        </authorList>
    </citation>
    <scope>NUCLEOTIDE SEQUENCE [LARGE SCALE GENOMIC DNA]</scope>
    <source>
        <strain evidence="5 8">AF36-11AT</strain>
        <strain evidence="6 7">AM42-11AC</strain>
    </source>
</reference>
<name>A0A3E2V1G6_9FIRM</name>
<evidence type="ECO:0000313" key="9">
    <source>
        <dbReference type="Proteomes" id="UP000461506"/>
    </source>
</evidence>
<evidence type="ECO:0000313" key="5">
    <source>
        <dbReference type="EMBL" id="RGB70579.1"/>
    </source>
</evidence>
<keyword evidence="2" id="KW-0472">Membrane</keyword>
<dbReference type="EMBL" id="QVEZ01000009">
    <property type="protein sequence ID" value="RGC04397.1"/>
    <property type="molecule type" value="Genomic_DNA"/>
</dbReference>
<evidence type="ECO:0000259" key="3">
    <source>
        <dbReference type="Pfam" id="PF26273"/>
    </source>
</evidence>
<evidence type="ECO:0000256" key="1">
    <source>
        <dbReference type="SAM" id="MobiDB-lite"/>
    </source>
</evidence>